<feature type="compositionally biased region" description="Low complexity" evidence="1">
    <location>
        <begin position="406"/>
        <end position="434"/>
    </location>
</feature>
<feature type="transmembrane region" description="Helical" evidence="2">
    <location>
        <begin position="50"/>
        <end position="74"/>
    </location>
</feature>
<protein>
    <recommendedName>
        <fullName evidence="5">DUF4407 domain-containing protein</fullName>
    </recommendedName>
</protein>
<keyword evidence="4" id="KW-1185">Reference proteome</keyword>
<reference evidence="3 4" key="1">
    <citation type="submission" date="2022-09" db="EMBL/GenBank/DDBJ databases">
        <title>Interaction between co-microsymbionts with complementary sets of symbiotic genes in legume-rhizobium systems.</title>
        <authorList>
            <person name="Safronova V."/>
            <person name="Sazanova A."/>
            <person name="Afonin A."/>
            <person name="Chirak E."/>
        </authorList>
    </citation>
    <scope>NUCLEOTIDE SEQUENCE [LARGE SCALE GENOMIC DNA]</scope>
    <source>
        <strain evidence="3 4">A18/4-1</strain>
    </source>
</reference>
<dbReference type="RefSeq" id="WP_262171059.1">
    <property type="nucleotide sequence ID" value="NZ_CP104965.1"/>
</dbReference>
<sequence>MQLKPNAYRLNETVKGVETMTRFALAVLALASGVYTYLGVRGILDGSASFVFFAAIIYSVAVSVAIYAFWSFMLRFVPLVTNGVQRIGLFITMAVGCAMIIAMSSWLNAAALAGSAATEQHMAVTLQGYAEDLDQAHSNALAAQSLLPDVQRAAERFSGLAADERESGALTGTTGSGSVVQLLTQMGTQMNQLAATITGSRDQVATQFEQGSARLATMRELVSTPGAIEPRADSFQTEAVQLSAIIASLQQTGVAASVKRASADLSAGFIAPVANGQSADLANRQDQVMETVRVSVAAQSAALTAAADEILATPAVEQRRFVPLSSAEAVIRYWQDFIPSWAGAISIDLLPVVLVLVLMIVNDAMRRESESLEEAENITAAEMLRAMNLYRRMEAAGIVPEPVRSEPPAVEPEAMPEPVEEPAAAQAVDDTTVTPIDAAQRKRTDGPRPA</sequence>
<name>A0ABY6CI61_9HYPH</name>
<dbReference type="Proteomes" id="UP001061862">
    <property type="component" value="Chromosome"/>
</dbReference>
<evidence type="ECO:0000313" key="4">
    <source>
        <dbReference type="Proteomes" id="UP001061862"/>
    </source>
</evidence>
<feature type="transmembrane region" description="Helical" evidence="2">
    <location>
        <begin position="341"/>
        <end position="361"/>
    </location>
</feature>
<gene>
    <name evidence="3" type="ORF">N8A98_09995</name>
</gene>
<evidence type="ECO:0008006" key="5">
    <source>
        <dbReference type="Google" id="ProtNLM"/>
    </source>
</evidence>
<evidence type="ECO:0000313" key="3">
    <source>
        <dbReference type="EMBL" id="UXN71483.1"/>
    </source>
</evidence>
<feature type="transmembrane region" description="Helical" evidence="2">
    <location>
        <begin position="20"/>
        <end position="38"/>
    </location>
</feature>
<keyword evidence="2" id="KW-0812">Transmembrane</keyword>
<organism evidence="3 4">
    <name type="scientific">Devosia neptuniae</name>
    <dbReference type="NCBI Taxonomy" id="191302"/>
    <lineage>
        <taxon>Bacteria</taxon>
        <taxon>Pseudomonadati</taxon>
        <taxon>Pseudomonadota</taxon>
        <taxon>Alphaproteobacteria</taxon>
        <taxon>Hyphomicrobiales</taxon>
        <taxon>Devosiaceae</taxon>
        <taxon>Devosia</taxon>
    </lineage>
</organism>
<evidence type="ECO:0000256" key="1">
    <source>
        <dbReference type="SAM" id="MobiDB-lite"/>
    </source>
</evidence>
<evidence type="ECO:0000256" key="2">
    <source>
        <dbReference type="SAM" id="Phobius"/>
    </source>
</evidence>
<proteinExistence type="predicted"/>
<dbReference type="EMBL" id="CP104965">
    <property type="protein sequence ID" value="UXN71483.1"/>
    <property type="molecule type" value="Genomic_DNA"/>
</dbReference>
<feature type="region of interest" description="Disordered" evidence="1">
    <location>
        <begin position="401"/>
        <end position="450"/>
    </location>
</feature>
<keyword evidence="2" id="KW-1133">Transmembrane helix</keyword>
<accession>A0ABY6CI61</accession>
<keyword evidence="2" id="KW-0472">Membrane</keyword>
<feature type="transmembrane region" description="Helical" evidence="2">
    <location>
        <begin position="86"/>
        <end position="107"/>
    </location>
</feature>
<feature type="compositionally biased region" description="Basic and acidic residues" evidence="1">
    <location>
        <begin position="439"/>
        <end position="450"/>
    </location>
</feature>